<feature type="transmembrane region" description="Helical" evidence="8">
    <location>
        <begin position="147"/>
        <end position="165"/>
    </location>
</feature>
<dbReference type="KEGG" id="atm:ANT_20350"/>
<keyword evidence="11" id="KW-1185">Reference proteome</keyword>
<evidence type="ECO:0000256" key="8">
    <source>
        <dbReference type="SAM" id="Phobius"/>
    </source>
</evidence>
<dbReference type="eggNOG" id="COG1807">
    <property type="taxonomic scope" value="Bacteria"/>
</dbReference>
<feature type="transmembrane region" description="Helical" evidence="8">
    <location>
        <begin position="218"/>
        <end position="240"/>
    </location>
</feature>
<dbReference type="GO" id="GO:0009103">
    <property type="term" value="P:lipopolysaccharide biosynthetic process"/>
    <property type="evidence" value="ECO:0007669"/>
    <property type="project" value="UniProtKB-ARBA"/>
</dbReference>
<keyword evidence="2" id="KW-1003">Cell membrane</keyword>
<keyword evidence="7 8" id="KW-0472">Membrane</keyword>
<proteinExistence type="predicted"/>
<evidence type="ECO:0000256" key="1">
    <source>
        <dbReference type="ARBA" id="ARBA00004651"/>
    </source>
</evidence>
<accession>E8MXI0</accession>
<feature type="domain" description="Glycosyltransferase RgtA/B/C/D-like" evidence="9">
    <location>
        <begin position="75"/>
        <end position="235"/>
    </location>
</feature>
<dbReference type="AlphaFoldDB" id="E8MXI0"/>
<keyword evidence="3" id="KW-0328">Glycosyltransferase</keyword>
<protein>
    <submittedName>
        <fullName evidence="10">Hypothetical membrane protein</fullName>
    </submittedName>
</protein>
<evidence type="ECO:0000256" key="7">
    <source>
        <dbReference type="ARBA" id="ARBA00023136"/>
    </source>
</evidence>
<organism evidence="10 11">
    <name type="scientific">Anaerolinea thermophila (strain DSM 14523 / JCM 11388 / NBRC 100420 / UNI-1)</name>
    <dbReference type="NCBI Taxonomy" id="926569"/>
    <lineage>
        <taxon>Bacteria</taxon>
        <taxon>Bacillati</taxon>
        <taxon>Chloroflexota</taxon>
        <taxon>Anaerolineae</taxon>
        <taxon>Anaerolineales</taxon>
        <taxon>Anaerolineaceae</taxon>
        <taxon>Anaerolinea</taxon>
    </lineage>
</organism>
<dbReference type="PANTHER" id="PTHR33908">
    <property type="entry name" value="MANNOSYLTRANSFERASE YKCB-RELATED"/>
    <property type="match status" value="1"/>
</dbReference>
<dbReference type="RefSeq" id="WP_013560431.1">
    <property type="nucleotide sequence ID" value="NC_014960.1"/>
</dbReference>
<reference evidence="10 11" key="1">
    <citation type="submission" date="2010-12" db="EMBL/GenBank/DDBJ databases">
        <title>Whole genome sequence of Anaerolinea thermophila UNI-1.</title>
        <authorList>
            <person name="Narita-Yamada S."/>
            <person name="Kishi E."/>
            <person name="Watanabe Y."/>
            <person name="Takasaki K."/>
            <person name="Ankai A."/>
            <person name="Oguchi A."/>
            <person name="Fukui S."/>
            <person name="Takahashi M."/>
            <person name="Yashiro I."/>
            <person name="Hosoyama A."/>
            <person name="Sekiguchi Y."/>
            <person name="Hanada S."/>
            <person name="Fujita N."/>
        </authorList>
    </citation>
    <scope>NUCLEOTIDE SEQUENCE [LARGE SCALE GENOMIC DNA]</scope>
    <source>
        <strain evidence="11">DSM 14523 / JCM 11388 / NBRC 100420 / UNI-1</strain>
    </source>
</reference>
<feature type="transmembrane region" description="Helical" evidence="8">
    <location>
        <begin position="339"/>
        <end position="360"/>
    </location>
</feature>
<feature type="transmembrane region" description="Helical" evidence="8">
    <location>
        <begin position="404"/>
        <end position="422"/>
    </location>
</feature>
<evidence type="ECO:0000256" key="6">
    <source>
        <dbReference type="ARBA" id="ARBA00022989"/>
    </source>
</evidence>
<evidence type="ECO:0000256" key="5">
    <source>
        <dbReference type="ARBA" id="ARBA00022692"/>
    </source>
</evidence>
<evidence type="ECO:0000256" key="3">
    <source>
        <dbReference type="ARBA" id="ARBA00022676"/>
    </source>
</evidence>
<keyword evidence="6 8" id="KW-1133">Transmembrane helix</keyword>
<dbReference type="Proteomes" id="UP000008922">
    <property type="component" value="Chromosome"/>
</dbReference>
<feature type="transmembrane region" description="Helical" evidence="8">
    <location>
        <begin position="372"/>
        <end position="392"/>
    </location>
</feature>
<dbReference type="EMBL" id="AP012029">
    <property type="protein sequence ID" value="BAJ64061.1"/>
    <property type="molecule type" value="Genomic_DNA"/>
</dbReference>
<keyword evidence="4" id="KW-0808">Transferase</keyword>
<evidence type="ECO:0000259" key="9">
    <source>
        <dbReference type="Pfam" id="PF13231"/>
    </source>
</evidence>
<dbReference type="InterPro" id="IPR038731">
    <property type="entry name" value="RgtA/B/C-like"/>
</dbReference>
<feature type="transmembrane region" description="Helical" evidence="8">
    <location>
        <begin position="177"/>
        <end position="206"/>
    </location>
</feature>
<evidence type="ECO:0000256" key="4">
    <source>
        <dbReference type="ARBA" id="ARBA00022679"/>
    </source>
</evidence>
<dbReference type="HOGENOM" id="CLU_640378_0_0_0"/>
<dbReference type="Pfam" id="PF13231">
    <property type="entry name" value="PMT_2"/>
    <property type="match status" value="1"/>
</dbReference>
<feature type="transmembrane region" description="Helical" evidence="8">
    <location>
        <begin position="122"/>
        <end position="141"/>
    </location>
</feature>
<feature type="transmembrane region" description="Helical" evidence="8">
    <location>
        <begin position="78"/>
        <end position="101"/>
    </location>
</feature>
<dbReference type="STRING" id="926569.ANT_20350"/>
<dbReference type="InParanoid" id="E8MXI0"/>
<evidence type="ECO:0000313" key="10">
    <source>
        <dbReference type="EMBL" id="BAJ64061.1"/>
    </source>
</evidence>
<comment type="subcellular location">
    <subcellularLocation>
        <location evidence="1">Cell membrane</location>
        <topology evidence="1">Multi-pass membrane protein</topology>
    </subcellularLocation>
</comment>
<evidence type="ECO:0000313" key="11">
    <source>
        <dbReference type="Proteomes" id="UP000008922"/>
    </source>
</evidence>
<dbReference type="GO" id="GO:0016763">
    <property type="term" value="F:pentosyltransferase activity"/>
    <property type="evidence" value="ECO:0007669"/>
    <property type="project" value="TreeGrafter"/>
</dbReference>
<evidence type="ECO:0000256" key="2">
    <source>
        <dbReference type="ARBA" id="ARBA00022475"/>
    </source>
</evidence>
<keyword evidence="5 8" id="KW-0812">Transmembrane</keyword>
<gene>
    <name evidence="10" type="ordered locus">ANT_20350</name>
</gene>
<dbReference type="InterPro" id="IPR050297">
    <property type="entry name" value="LipidA_mod_glycosyltrf_83"/>
</dbReference>
<name>E8MXI0_ANATU</name>
<dbReference type="PANTHER" id="PTHR33908:SF11">
    <property type="entry name" value="MEMBRANE PROTEIN"/>
    <property type="match status" value="1"/>
</dbReference>
<dbReference type="GO" id="GO:0005886">
    <property type="term" value="C:plasma membrane"/>
    <property type="evidence" value="ECO:0007669"/>
    <property type="project" value="UniProtKB-SubCell"/>
</dbReference>
<sequence>MRRSPLFWICTLAVILRVGVAVYLGNTVEALPGVSDQLSYHHLAIRVVEGHGFSFDRAWWPATRAGEPTAHWSFLYTFYLAGIYALFGVHPVFARILQAILVGILQPWLSYWVGKQIFGHKVGVWAAFLNAIYLYFIYYSGTLMTEPFYITAILGVLALTIQLTQSAKTSLQQTRTAILLGLVYGIAVLLRQLFLLFLPFLILWIFIKNQQEKIGLQWWHGVISLGVILVMILPFTLYNYQRFGEFVLLNTNSGYAFYWANHPYYGTKFIPILSEEEYLNLLPEELLSLNEAALDKALLSRGIQFVLDDPVRYGMLSLSRIPPYFDFLPRSESGWISNITRVFSFGVFFPFMLVGLFLAIKDTFKTIPTFFSSPPALLILFSIVYIGIHVLTWTLVRYRLPVDAVWLIFAGLTFVRISARMFHPVSKP</sequence>